<dbReference type="SMART" id="SM00317">
    <property type="entry name" value="SET"/>
    <property type="match status" value="1"/>
</dbReference>
<dbReference type="PANTHER" id="PTHR47332">
    <property type="entry name" value="SET DOMAIN-CONTAINING PROTEIN 5"/>
    <property type="match status" value="1"/>
</dbReference>
<evidence type="ECO:0000256" key="1">
    <source>
        <dbReference type="SAM" id="MobiDB-lite"/>
    </source>
</evidence>
<feature type="domain" description="SET" evidence="2">
    <location>
        <begin position="114"/>
        <end position="267"/>
    </location>
</feature>
<feature type="region of interest" description="Disordered" evidence="1">
    <location>
        <begin position="1"/>
        <end position="37"/>
    </location>
</feature>
<keyword evidence="4" id="KW-1185">Reference proteome</keyword>
<evidence type="ECO:0000313" key="4">
    <source>
        <dbReference type="Proteomes" id="UP000717328"/>
    </source>
</evidence>
<reference evidence="3" key="2">
    <citation type="submission" date="2021-10" db="EMBL/GenBank/DDBJ databases">
        <title>Phylogenomics reveals ancestral predisposition of the termite-cultivated fungus Termitomyces towards a domesticated lifestyle.</title>
        <authorList>
            <person name="Auxier B."/>
            <person name="Grum-Grzhimaylo A."/>
            <person name="Cardenas M.E."/>
            <person name="Lodge J.D."/>
            <person name="Laessoe T."/>
            <person name="Pedersen O."/>
            <person name="Smith M.E."/>
            <person name="Kuyper T.W."/>
            <person name="Franco-Molano E.A."/>
            <person name="Baroni T.J."/>
            <person name="Aanen D.K."/>
        </authorList>
    </citation>
    <scope>NUCLEOTIDE SEQUENCE</scope>
    <source>
        <strain evidence="3">D49</strain>
    </source>
</reference>
<evidence type="ECO:0000259" key="2">
    <source>
        <dbReference type="PROSITE" id="PS50280"/>
    </source>
</evidence>
<name>A0A9P7GK73_9AGAR</name>
<dbReference type="InterPro" id="IPR001214">
    <property type="entry name" value="SET_dom"/>
</dbReference>
<dbReference type="Pfam" id="PF00856">
    <property type="entry name" value="SET"/>
    <property type="match status" value="1"/>
</dbReference>
<accession>A0A9P7GK73</accession>
<dbReference type="CDD" id="cd20071">
    <property type="entry name" value="SET_SMYD"/>
    <property type="match status" value="1"/>
</dbReference>
<dbReference type="OrthoDB" id="5945798at2759"/>
<sequence>MDFKRGFLNKAKAPKPAKKCIHDQDTPPKSGDPHGLVGAPIPIPRAEKTRPEVPIYGEIPISPDNHTTVNFVYAALPRNEHWKVWCLMLADTRDAILALPNFPSPMLSPPPSAPRPYVVQPAPGMGKGVFANMDFKPGSLIMCERPLAIFPAMIPCGIDGTPHPQISFKAFVEWMQPEYRKVFCGLYNCKSTAKDDLLGIVNTNCIYVGRLPGSYNGLYGAVGIELSRFNHSCTPNAQERWDLQSMSFHVRALRPIKKGEQIFISYCSLLRSRTERQQELSQKYGFKCACECCSLPPKDSARSDARRGALDAAHVKLYELDHQERDKAFQAWVKDLSLPDNHFAKHSQGLLDIIVAEGLYNKTLWVAHAETVCKAQSALGNAKGIIGVAKTAAMLSLVEDGQDGGWNMVATDPEKTAWWGLRKKYSLEK</sequence>
<reference evidence="3" key="1">
    <citation type="submission" date="2021-02" db="EMBL/GenBank/DDBJ databases">
        <authorList>
            <person name="Nieuwenhuis M."/>
            <person name="Van De Peppel L.J.J."/>
        </authorList>
    </citation>
    <scope>NUCLEOTIDE SEQUENCE</scope>
    <source>
        <strain evidence="3">D49</strain>
    </source>
</reference>
<gene>
    <name evidence="3" type="ORF">H0H81_008293</name>
</gene>
<dbReference type="InterPro" id="IPR053185">
    <property type="entry name" value="SET_domain_protein"/>
</dbReference>
<dbReference type="SUPFAM" id="SSF82199">
    <property type="entry name" value="SET domain"/>
    <property type="match status" value="1"/>
</dbReference>
<protein>
    <recommendedName>
        <fullName evidence="2">SET domain-containing protein</fullName>
    </recommendedName>
</protein>
<dbReference type="InterPro" id="IPR011990">
    <property type="entry name" value="TPR-like_helical_dom_sf"/>
</dbReference>
<comment type="caution">
    <text evidence="3">The sequence shown here is derived from an EMBL/GenBank/DDBJ whole genome shotgun (WGS) entry which is preliminary data.</text>
</comment>
<dbReference type="Proteomes" id="UP000717328">
    <property type="component" value="Unassembled WGS sequence"/>
</dbReference>
<dbReference type="Gene3D" id="1.25.40.10">
    <property type="entry name" value="Tetratricopeptide repeat domain"/>
    <property type="match status" value="1"/>
</dbReference>
<dbReference type="Gene3D" id="2.170.270.10">
    <property type="entry name" value="SET domain"/>
    <property type="match status" value="1"/>
</dbReference>
<dbReference type="InterPro" id="IPR046341">
    <property type="entry name" value="SET_dom_sf"/>
</dbReference>
<evidence type="ECO:0000313" key="3">
    <source>
        <dbReference type="EMBL" id="KAG5651531.1"/>
    </source>
</evidence>
<dbReference type="PANTHER" id="PTHR47332:SF4">
    <property type="entry name" value="SET DOMAIN-CONTAINING PROTEIN 5"/>
    <property type="match status" value="1"/>
</dbReference>
<organism evidence="3 4">
    <name type="scientific">Sphagnurus paluster</name>
    <dbReference type="NCBI Taxonomy" id="117069"/>
    <lineage>
        <taxon>Eukaryota</taxon>
        <taxon>Fungi</taxon>
        <taxon>Dikarya</taxon>
        <taxon>Basidiomycota</taxon>
        <taxon>Agaricomycotina</taxon>
        <taxon>Agaricomycetes</taxon>
        <taxon>Agaricomycetidae</taxon>
        <taxon>Agaricales</taxon>
        <taxon>Tricholomatineae</taxon>
        <taxon>Lyophyllaceae</taxon>
        <taxon>Sphagnurus</taxon>
    </lineage>
</organism>
<proteinExistence type="predicted"/>
<dbReference type="EMBL" id="JABCKI010000229">
    <property type="protein sequence ID" value="KAG5651531.1"/>
    <property type="molecule type" value="Genomic_DNA"/>
</dbReference>
<dbReference type="AlphaFoldDB" id="A0A9P7GK73"/>
<dbReference type="PROSITE" id="PS50280">
    <property type="entry name" value="SET"/>
    <property type="match status" value="1"/>
</dbReference>